<gene>
    <name evidence="2" type="primary">107</name>
    <name evidence="2" type="ORF">HVTV1_107</name>
</gene>
<protein>
    <submittedName>
        <fullName evidence="2">Uncharacterized protein</fullName>
    </submittedName>
</protein>
<evidence type="ECO:0000256" key="1">
    <source>
        <dbReference type="SAM" id="Phobius"/>
    </source>
</evidence>
<accession>L7TI06</accession>
<evidence type="ECO:0000313" key="3">
    <source>
        <dbReference type="Proteomes" id="UP000011137"/>
    </source>
</evidence>
<keyword evidence="3" id="KW-1185">Reference proteome</keyword>
<keyword evidence="1" id="KW-0812">Transmembrane</keyword>
<dbReference type="RefSeq" id="YP_007379012.1">
    <property type="nucleotide sequence ID" value="NC_020158.1"/>
</dbReference>
<dbReference type="GeneID" id="14477348"/>
<proteinExistence type="predicted"/>
<name>L7TI06_9CAUD</name>
<dbReference type="EMBL" id="KC117377">
    <property type="protein sequence ID" value="AGC34476.1"/>
    <property type="molecule type" value="Genomic_DNA"/>
</dbReference>
<dbReference type="KEGG" id="vg:14477348"/>
<dbReference type="Proteomes" id="UP000011137">
    <property type="component" value="Segment"/>
</dbReference>
<organism evidence="2 3">
    <name type="scientific">Haloarcula vallismortis tailed virus 1</name>
    <dbReference type="NCBI Taxonomy" id="1262528"/>
    <lineage>
        <taxon>Viruses</taxon>
        <taxon>Duplodnaviria</taxon>
        <taxon>Heunggongvirae</taxon>
        <taxon>Uroviricota</taxon>
        <taxon>Caudoviricetes</taxon>
        <taxon>Thumleimavirales</taxon>
        <taxon>Druskaviridae</taxon>
        <taxon>Tredecimvirus</taxon>
        <taxon>Tredecimvirus thailandense</taxon>
        <taxon>Tredecimvirus HVTV1</taxon>
    </lineage>
</organism>
<feature type="transmembrane region" description="Helical" evidence="1">
    <location>
        <begin position="12"/>
        <end position="35"/>
    </location>
</feature>
<evidence type="ECO:0000313" key="2">
    <source>
        <dbReference type="EMBL" id="AGC34476.1"/>
    </source>
</evidence>
<keyword evidence="1" id="KW-1133">Transmembrane helix</keyword>
<reference evidence="2 3" key="1">
    <citation type="journal article" date="2013" name="J. Virol.">
        <title>Insights into head-tailed viruses infecting extremely halophilic archaea.</title>
        <authorList>
            <person name="Pietila M.K."/>
            <person name="Laurinmaki P."/>
            <person name="Russell D.A."/>
            <person name="Ko C.C."/>
            <person name="Jacobs-Sera D."/>
            <person name="Butcher S.J."/>
            <person name="Bamford D.H."/>
            <person name="Hendrix R.W."/>
        </authorList>
    </citation>
    <scope>NUCLEOTIDE SEQUENCE [LARGE SCALE GENOMIC DNA]</scope>
</reference>
<keyword evidence="1" id="KW-0472">Membrane</keyword>
<sequence length="37" mass="3809">MNHTLVRVGALVWALVMLLLFGIAITASVAGGLGVPF</sequence>